<accession>A0A1Z3HTD3</accession>
<dbReference type="STRING" id="1641165.XM38_03410"/>
<dbReference type="Proteomes" id="UP000191901">
    <property type="component" value="Chromosome"/>
</dbReference>
<sequence length="93" mass="10995">MAYLLDTNIFIQAKNDYYGFDLCPGFWAWLEQQNEANTVFTHEVFNPRQPGRRKIKIPAVCHTFEVPYIRIFEMLRKEGALFVLEAALKPERQ</sequence>
<protein>
    <recommendedName>
        <fullName evidence="3">DUF4411 family protein</fullName>
    </recommendedName>
</protein>
<organism evidence="1 2">
    <name type="scientific">Halomicronema hongdechloris C2206</name>
    <dbReference type="NCBI Taxonomy" id="1641165"/>
    <lineage>
        <taxon>Bacteria</taxon>
        <taxon>Bacillati</taxon>
        <taxon>Cyanobacteriota</taxon>
        <taxon>Cyanophyceae</taxon>
        <taxon>Nodosilineales</taxon>
        <taxon>Nodosilineaceae</taxon>
        <taxon>Halomicronema</taxon>
    </lineage>
</organism>
<proteinExistence type="predicted"/>
<evidence type="ECO:0000313" key="1">
    <source>
        <dbReference type="EMBL" id="ASC73377.1"/>
    </source>
</evidence>
<dbReference type="RefSeq" id="WP_088430930.1">
    <property type="nucleotide sequence ID" value="NZ_CP021983.2"/>
</dbReference>
<evidence type="ECO:0000313" key="2">
    <source>
        <dbReference type="Proteomes" id="UP000191901"/>
    </source>
</evidence>
<keyword evidence="2" id="KW-1185">Reference proteome</keyword>
<dbReference type="Pfam" id="PF14367">
    <property type="entry name" value="DUF4411"/>
    <property type="match status" value="1"/>
</dbReference>
<dbReference type="InterPro" id="IPR016541">
    <property type="entry name" value="UCP008505"/>
</dbReference>
<dbReference type="EMBL" id="CP021983">
    <property type="protein sequence ID" value="ASC73377.1"/>
    <property type="molecule type" value="Genomic_DNA"/>
</dbReference>
<evidence type="ECO:0008006" key="3">
    <source>
        <dbReference type="Google" id="ProtNLM"/>
    </source>
</evidence>
<dbReference type="AlphaFoldDB" id="A0A1Z3HTD3"/>
<name>A0A1Z3HTD3_9CYAN</name>
<reference evidence="1 2" key="1">
    <citation type="journal article" date="2016" name="Biochim. Biophys. Acta">
        <title>Characterization of red-shifted phycobilisomes isolated from the chlorophyll f-containing cyanobacterium Halomicronema hongdechloris.</title>
        <authorList>
            <person name="Li Y."/>
            <person name="Lin Y."/>
            <person name="Garvey C.J."/>
            <person name="Birch D."/>
            <person name="Corkery R.W."/>
            <person name="Loughlin P.C."/>
            <person name="Scheer H."/>
            <person name="Willows R.D."/>
            <person name="Chen M."/>
        </authorList>
    </citation>
    <scope>NUCLEOTIDE SEQUENCE [LARGE SCALE GENOMIC DNA]</scope>
    <source>
        <strain evidence="1 2">C2206</strain>
    </source>
</reference>
<dbReference type="KEGG" id="hhg:XM38_043420"/>
<gene>
    <name evidence="1" type="ORF">XM38_043420</name>
</gene>
<dbReference type="OrthoDB" id="3231195at2"/>